<evidence type="ECO:0000313" key="1">
    <source>
        <dbReference type="EMBL" id="OLZ59360.1"/>
    </source>
</evidence>
<comment type="caution">
    <text evidence="1">The sequence shown here is derived from an EMBL/GenBank/DDBJ whole genome shotgun (WGS) entry which is preliminary data.</text>
</comment>
<organism evidence="1 2">
    <name type="scientific">Streptomyces amritsarensis</name>
    <dbReference type="NCBI Taxonomy" id="681158"/>
    <lineage>
        <taxon>Bacteria</taxon>
        <taxon>Bacillati</taxon>
        <taxon>Actinomycetota</taxon>
        <taxon>Actinomycetes</taxon>
        <taxon>Kitasatosporales</taxon>
        <taxon>Streptomycetaceae</taxon>
        <taxon>Streptomyces</taxon>
    </lineage>
</organism>
<dbReference type="EMBL" id="MQUR01000076">
    <property type="protein sequence ID" value="OLZ59360.1"/>
    <property type="molecule type" value="Genomic_DNA"/>
</dbReference>
<protein>
    <submittedName>
        <fullName evidence="1">Uncharacterized protein</fullName>
    </submittedName>
</protein>
<reference evidence="1 2" key="1">
    <citation type="submission" date="2016-01" db="EMBL/GenBank/DDBJ databases">
        <title>Streptomyces amritsarensis strain MTCC 11845 genome sequencing and assembly.</title>
        <authorList>
            <person name="Sharma D."/>
            <person name="Nair G.R."/>
            <person name="Kaur G."/>
            <person name="Manhas R.K."/>
            <person name="Mayilraj S."/>
        </authorList>
    </citation>
    <scope>NUCLEOTIDE SEQUENCE [LARGE SCALE GENOMIC DNA]</scope>
    <source>
        <strain evidence="1 2">MTCC 11845</strain>
    </source>
</reference>
<gene>
    <name evidence="1" type="ORF">AVW11_26535</name>
</gene>
<dbReference type="Proteomes" id="UP000187151">
    <property type="component" value="Unassembled WGS sequence"/>
</dbReference>
<keyword evidence="2" id="KW-1185">Reference proteome</keyword>
<evidence type="ECO:0000313" key="2">
    <source>
        <dbReference type="Proteomes" id="UP000187151"/>
    </source>
</evidence>
<dbReference type="RefSeq" id="WP_060181006.1">
    <property type="nucleotide sequence ID" value="NZ_MQUR01000076.1"/>
</dbReference>
<sequence>MNDKTNEADAQLATRAAELVSRWVSADTPLTESQGWKLVALQHPGSGHMEMYVWDAVRAWERELATVLAADDGTPQSRERIARARATAVTAMRDMLLSGIPAGETENQVWRGGEGPDPREELRHFVATHT</sequence>
<proteinExistence type="predicted"/>
<accession>A0ABX3FZ85</accession>
<name>A0ABX3FZ85_9ACTN</name>